<keyword evidence="5" id="KW-1185">Reference proteome</keyword>
<dbReference type="Pfam" id="PF10646">
    <property type="entry name" value="Germane"/>
    <property type="match status" value="1"/>
</dbReference>
<feature type="chain" id="PRO_5039046637" evidence="2">
    <location>
        <begin position="20"/>
        <end position="187"/>
    </location>
</feature>
<accession>A0A316DCJ1</accession>
<dbReference type="RefSeq" id="WP_109686982.1">
    <property type="nucleotide sequence ID" value="NZ_QGGL01000003.1"/>
</dbReference>
<evidence type="ECO:0000256" key="2">
    <source>
        <dbReference type="SAM" id="SignalP"/>
    </source>
</evidence>
<evidence type="ECO:0000259" key="3">
    <source>
        <dbReference type="Pfam" id="PF10646"/>
    </source>
</evidence>
<organism evidence="4 5">
    <name type="scientific">Tumebacillus permanentifrigoris</name>
    <dbReference type="NCBI Taxonomy" id="378543"/>
    <lineage>
        <taxon>Bacteria</taxon>
        <taxon>Bacillati</taxon>
        <taxon>Bacillota</taxon>
        <taxon>Bacilli</taxon>
        <taxon>Bacillales</taxon>
        <taxon>Alicyclobacillaceae</taxon>
        <taxon>Tumebacillus</taxon>
    </lineage>
</organism>
<dbReference type="InterPro" id="IPR019606">
    <property type="entry name" value="GerMN"/>
</dbReference>
<dbReference type="Proteomes" id="UP000245634">
    <property type="component" value="Unassembled WGS sequence"/>
</dbReference>
<reference evidence="4 5" key="1">
    <citation type="submission" date="2018-05" db="EMBL/GenBank/DDBJ databases">
        <title>Genomic Encyclopedia of Type Strains, Phase IV (KMG-IV): sequencing the most valuable type-strain genomes for metagenomic binning, comparative biology and taxonomic classification.</title>
        <authorList>
            <person name="Goeker M."/>
        </authorList>
    </citation>
    <scope>NUCLEOTIDE SEQUENCE [LARGE SCALE GENOMIC DNA]</scope>
    <source>
        <strain evidence="4 5">DSM 18773</strain>
    </source>
</reference>
<feature type="compositionally biased region" description="Low complexity" evidence="1">
    <location>
        <begin position="21"/>
        <end position="37"/>
    </location>
</feature>
<dbReference type="OrthoDB" id="2381648at2"/>
<dbReference type="AlphaFoldDB" id="A0A316DCJ1"/>
<comment type="caution">
    <text evidence="4">The sequence shown here is derived from an EMBL/GenBank/DDBJ whole genome shotgun (WGS) entry which is preliminary data.</text>
</comment>
<evidence type="ECO:0000313" key="4">
    <source>
        <dbReference type="EMBL" id="PWK15694.1"/>
    </source>
</evidence>
<keyword evidence="2" id="KW-0732">Signal</keyword>
<proteinExistence type="predicted"/>
<protein>
    <submittedName>
        <fullName evidence="4">Sporulation and spore germination protein</fullName>
    </submittedName>
</protein>
<gene>
    <name evidence="4" type="ORF">C7459_103235</name>
</gene>
<feature type="domain" description="GerMN" evidence="3">
    <location>
        <begin position="62"/>
        <end position="174"/>
    </location>
</feature>
<evidence type="ECO:0000256" key="1">
    <source>
        <dbReference type="SAM" id="MobiDB-lite"/>
    </source>
</evidence>
<feature type="compositionally biased region" description="Pro residues" evidence="1">
    <location>
        <begin position="38"/>
        <end position="51"/>
    </location>
</feature>
<dbReference type="EMBL" id="QGGL01000003">
    <property type="protein sequence ID" value="PWK15694.1"/>
    <property type="molecule type" value="Genomic_DNA"/>
</dbReference>
<name>A0A316DCJ1_9BACL</name>
<feature type="region of interest" description="Disordered" evidence="1">
    <location>
        <begin position="21"/>
        <end position="58"/>
    </location>
</feature>
<feature type="signal peptide" evidence="2">
    <location>
        <begin position="1"/>
        <end position="19"/>
    </location>
</feature>
<evidence type="ECO:0000313" key="5">
    <source>
        <dbReference type="Proteomes" id="UP000245634"/>
    </source>
</evidence>
<sequence>MKKTILPILLATITTTALLTGCGTDTSTTTKPGAVTPTPAPAPETTPPPKQEIPDRDTQQVTVYRADQNATKLVKETETTAKMASETKFASVLFDMLKKSNPTSHTIAPVPPKVELIGVTLEQGTLTLNFNDEVTRLQGSATETIFVDAVNKTMFDDLTSVTTIKYQINGQPAEVLTQLVVKDGFHR</sequence>
<dbReference type="PROSITE" id="PS51257">
    <property type="entry name" value="PROKAR_LIPOPROTEIN"/>
    <property type="match status" value="1"/>
</dbReference>